<feature type="domain" description="Transcription initiation factor IIA gamma subunit N-terminal" evidence="7">
    <location>
        <begin position="3"/>
        <end position="48"/>
    </location>
</feature>
<sequence>MDYQHYRCTTLGQTFQDTLDELVQAEKITPEMASKALLRFDKTINEMLATKFDRKITFKADLTTYRYVDDVWTMVLENAVFEDRNDTFKVDIAKLVACEAPTLKKKKK</sequence>
<feature type="domain" description="Transcription initiation factor IIA gamma subunit C-terminal" evidence="8">
    <location>
        <begin position="59"/>
        <end position="100"/>
    </location>
</feature>
<dbReference type="EMBL" id="AMQM01000647">
    <property type="status" value="NOT_ANNOTATED_CDS"/>
    <property type="molecule type" value="Genomic_DNA"/>
</dbReference>
<dbReference type="CTD" id="20213709"/>
<evidence type="ECO:0000256" key="1">
    <source>
        <dbReference type="ARBA" id="ARBA00004123"/>
    </source>
</evidence>
<dbReference type="Proteomes" id="UP000015101">
    <property type="component" value="Unassembled WGS sequence"/>
</dbReference>
<dbReference type="Gene3D" id="1.10.287.190">
    <property type="entry name" value="Transcription factor IIA gamma subunit, alpha-helical domain"/>
    <property type="match status" value="1"/>
</dbReference>
<dbReference type="GO" id="GO:0051123">
    <property type="term" value="P:RNA polymerase II preinitiation complex assembly"/>
    <property type="evidence" value="ECO:0000318"/>
    <property type="project" value="GO_Central"/>
</dbReference>
<dbReference type="AlphaFoldDB" id="T1FY11"/>
<keyword evidence="3 6" id="KW-0805">Transcription regulation</keyword>
<evidence type="ECO:0000313" key="11">
    <source>
        <dbReference type="Proteomes" id="UP000015101"/>
    </source>
</evidence>
<dbReference type="InterPro" id="IPR003194">
    <property type="entry name" value="TFIIA_gsu"/>
</dbReference>
<dbReference type="InterPro" id="IPR009088">
    <property type="entry name" value="TFIIA_b-brl"/>
</dbReference>
<dbReference type="InParanoid" id="T1FY11"/>
<evidence type="ECO:0000256" key="2">
    <source>
        <dbReference type="ARBA" id="ARBA00007675"/>
    </source>
</evidence>
<evidence type="ECO:0000256" key="3">
    <source>
        <dbReference type="ARBA" id="ARBA00023015"/>
    </source>
</evidence>
<keyword evidence="11" id="KW-1185">Reference proteome</keyword>
<dbReference type="RefSeq" id="XP_009015937.1">
    <property type="nucleotide sequence ID" value="XM_009017689.1"/>
</dbReference>
<evidence type="ECO:0000259" key="8">
    <source>
        <dbReference type="Pfam" id="PF02751"/>
    </source>
</evidence>
<dbReference type="STRING" id="6412.T1FY11"/>
<dbReference type="CDD" id="cd10145">
    <property type="entry name" value="TFIIA_gamma_N"/>
    <property type="match status" value="1"/>
</dbReference>
<dbReference type="FunFam" id="1.10.287.190:FF:000001">
    <property type="entry name" value="Transcription initiation factor IIA subunit 2"/>
    <property type="match status" value="1"/>
</dbReference>
<evidence type="ECO:0000256" key="4">
    <source>
        <dbReference type="ARBA" id="ARBA00023163"/>
    </source>
</evidence>
<evidence type="ECO:0000313" key="9">
    <source>
        <dbReference type="EMBL" id="ESO06569.1"/>
    </source>
</evidence>
<keyword evidence="5 6" id="KW-0539">Nucleus</keyword>
<dbReference type="GeneID" id="20213709"/>
<evidence type="ECO:0000256" key="5">
    <source>
        <dbReference type="ARBA" id="ARBA00023242"/>
    </source>
</evidence>
<dbReference type="InterPro" id="IPR015872">
    <property type="entry name" value="TFIIA_gsu_N"/>
</dbReference>
<proteinExistence type="inferred from homology"/>
<name>T1FY11_HELRO</name>
<dbReference type="SUPFAM" id="SSF47396">
    <property type="entry name" value="Transcription factor IIA (TFIIA), alpha-helical domain"/>
    <property type="match status" value="1"/>
</dbReference>
<dbReference type="GO" id="GO:0017025">
    <property type="term" value="F:TBP-class protein binding"/>
    <property type="evidence" value="ECO:0000318"/>
    <property type="project" value="GO_Central"/>
</dbReference>
<dbReference type="Pfam" id="PF02751">
    <property type="entry name" value="TFIIA_gamma_C"/>
    <property type="match status" value="1"/>
</dbReference>
<evidence type="ECO:0000259" key="7">
    <source>
        <dbReference type="Pfam" id="PF02268"/>
    </source>
</evidence>
<accession>T1FY11</accession>
<reference evidence="10" key="3">
    <citation type="submission" date="2015-06" db="UniProtKB">
        <authorList>
            <consortium name="EnsemblMetazoa"/>
        </authorList>
    </citation>
    <scope>IDENTIFICATION</scope>
</reference>
<comment type="subcellular location">
    <subcellularLocation>
        <location evidence="1 6">Nucleus</location>
    </subcellularLocation>
</comment>
<gene>
    <name evidence="10" type="primary">20213709</name>
    <name evidence="9" type="ORF">HELRODRAFT_64912</name>
</gene>
<protein>
    <recommendedName>
        <fullName evidence="6">Transcription initiation factor IIA subunit 2</fullName>
    </recommendedName>
</protein>
<dbReference type="InterPro" id="IPR015871">
    <property type="entry name" value="TFIIA_gsu_C"/>
</dbReference>
<dbReference type="OMA" id="EDQHSMK"/>
<dbReference type="PIRSF" id="PIRSF009415">
    <property type="entry name" value="Hum_TFIIA_gamma"/>
    <property type="match status" value="1"/>
</dbReference>
<dbReference type="CDD" id="cd10014">
    <property type="entry name" value="TFIIA_gamma_C"/>
    <property type="match status" value="1"/>
</dbReference>
<keyword evidence="4 6" id="KW-0804">Transcription</keyword>
<dbReference type="KEGG" id="hro:HELRODRAFT_64912"/>
<dbReference type="SUPFAM" id="SSF50784">
    <property type="entry name" value="Transcription factor IIA (TFIIA), beta-barrel domain"/>
    <property type="match status" value="1"/>
</dbReference>
<dbReference type="EMBL" id="KB096324">
    <property type="protein sequence ID" value="ESO06569.1"/>
    <property type="molecule type" value="Genomic_DNA"/>
</dbReference>
<dbReference type="InterPro" id="IPR009083">
    <property type="entry name" value="TFIIA_a-hlx"/>
</dbReference>
<evidence type="ECO:0000256" key="6">
    <source>
        <dbReference type="PIRNR" id="PIRNR009415"/>
    </source>
</evidence>
<dbReference type="GO" id="GO:0005672">
    <property type="term" value="C:transcription factor TFIIA complex"/>
    <property type="evidence" value="ECO:0000318"/>
    <property type="project" value="GO_Central"/>
</dbReference>
<reference evidence="9 11" key="2">
    <citation type="journal article" date="2013" name="Nature">
        <title>Insights into bilaterian evolution from three spiralian genomes.</title>
        <authorList>
            <person name="Simakov O."/>
            <person name="Marletaz F."/>
            <person name="Cho S.J."/>
            <person name="Edsinger-Gonzales E."/>
            <person name="Havlak P."/>
            <person name="Hellsten U."/>
            <person name="Kuo D.H."/>
            <person name="Larsson T."/>
            <person name="Lv J."/>
            <person name="Arendt D."/>
            <person name="Savage R."/>
            <person name="Osoegawa K."/>
            <person name="de Jong P."/>
            <person name="Grimwood J."/>
            <person name="Chapman J.A."/>
            <person name="Shapiro H."/>
            <person name="Aerts A."/>
            <person name="Otillar R.P."/>
            <person name="Terry A.Y."/>
            <person name="Boore J.L."/>
            <person name="Grigoriev I.V."/>
            <person name="Lindberg D.R."/>
            <person name="Seaver E.C."/>
            <person name="Weisblat D.A."/>
            <person name="Putnam N.H."/>
            <person name="Rokhsar D.S."/>
        </authorList>
    </citation>
    <scope>NUCLEOTIDE SEQUENCE</scope>
</reference>
<reference evidence="11" key="1">
    <citation type="submission" date="2012-12" db="EMBL/GenBank/DDBJ databases">
        <authorList>
            <person name="Hellsten U."/>
            <person name="Grimwood J."/>
            <person name="Chapman J.A."/>
            <person name="Shapiro H."/>
            <person name="Aerts A."/>
            <person name="Otillar R.P."/>
            <person name="Terry A.Y."/>
            <person name="Boore J.L."/>
            <person name="Simakov O."/>
            <person name="Marletaz F."/>
            <person name="Cho S.-J."/>
            <person name="Edsinger-Gonzales E."/>
            <person name="Havlak P."/>
            <person name="Kuo D.-H."/>
            <person name="Larsson T."/>
            <person name="Lv J."/>
            <person name="Arendt D."/>
            <person name="Savage R."/>
            <person name="Osoegawa K."/>
            <person name="de Jong P."/>
            <person name="Lindberg D.R."/>
            <person name="Seaver E.C."/>
            <person name="Weisblat D.A."/>
            <person name="Putnam N.H."/>
            <person name="Grigoriev I.V."/>
            <person name="Rokhsar D.S."/>
        </authorList>
    </citation>
    <scope>NUCLEOTIDE SEQUENCE</scope>
</reference>
<dbReference type="EnsemblMetazoa" id="HelroT64912">
    <property type="protein sequence ID" value="HelroP64912"/>
    <property type="gene ID" value="HelroG64912"/>
</dbReference>
<comment type="similarity">
    <text evidence="2 6">Belongs to the TFIIA subunit 2 family.</text>
</comment>
<dbReference type="Pfam" id="PF02268">
    <property type="entry name" value="TFIIA_gamma_N"/>
    <property type="match status" value="1"/>
</dbReference>
<comment type="function">
    <text evidence="6">TFIIA is a component of the transcription machinery of RNA polymerase II and plays an important role in transcriptional activation.</text>
</comment>
<dbReference type="HOGENOM" id="CLU_112964_3_1_1"/>
<dbReference type="GO" id="GO:0016251">
    <property type="term" value="F:RNA polymerase II general transcription initiation factor activity"/>
    <property type="evidence" value="ECO:0000318"/>
    <property type="project" value="GO_Central"/>
</dbReference>
<dbReference type="eggNOG" id="KOG3463">
    <property type="taxonomic scope" value="Eukaryota"/>
</dbReference>
<evidence type="ECO:0000313" key="10">
    <source>
        <dbReference type="EnsemblMetazoa" id="HelroP64912"/>
    </source>
</evidence>
<organism evidence="10 11">
    <name type="scientific">Helobdella robusta</name>
    <name type="common">Californian leech</name>
    <dbReference type="NCBI Taxonomy" id="6412"/>
    <lineage>
        <taxon>Eukaryota</taxon>
        <taxon>Metazoa</taxon>
        <taxon>Spiralia</taxon>
        <taxon>Lophotrochozoa</taxon>
        <taxon>Annelida</taxon>
        <taxon>Clitellata</taxon>
        <taxon>Hirudinea</taxon>
        <taxon>Rhynchobdellida</taxon>
        <taxon>Glossiphoniidae</taxon>
        <taxon>Helobdella</taxon>
    </lineage>
</organism>
<dbReference type="PANTHER" id="PTHR10966">
    <property type="entry name" value="TRANSCRIPTION INITIATION FACTOR IIA SUBUNIT 2"/>
    <property type="match status" value="1"/>
</dbReference>
<dbReference type="OrthoDB" id="586585at2759"/>
<dbReference type="Gene3D" id="2.30.18.10">
    <property type="entry name" value="Transcription factor IIA (TFIIA), beta-barrel domain"/>
    <property type="match status" value="1"/>
</dbReference>